<proteinExistence type="inferred from homology"/>
<dbReference type="EMBL" id="LDYG01000014">
    <property type="protein sequence ID" value="KUP08317.1"/>
    <property type="molecule type" value="Genomic_DNA"/>
</dbReference>
<evidence type="ECO:0000313" key="3">
    <source>
        <dbReference type="EMBL" id="KUP08317.1"/>
    </source>
</evidence>
<dbReference type="SUPFAM" id="SSF52317">
    <property type="entry name" value="Class I glutamine amidotransferase-like"/>
    <property type="match status" value="1"/>
</dbReference>
<dbReference type="InterPro" id="IPR002818">
    <property type="entry name" value="DJ-1/PfpI"/>
</dbReference>
<dbReference type="PATRIC" id="fig|1150625.3.peg.621"/>
<dbReference type="InterPro" id="IPR006286">
    <property type="entry name" value="C56_PfpI-like"/>
</dbReference>
<evidence type="ECO:0000256" key="1">
    <source>
        <dbReference type="ARBA" id="ARBA00008542"/>
    </source>
</evidence>
<dbReference type="STRING" id="1150625.Q75_02995"/>
<evidence type="ECO:0000313" key="4">
    <source>
        <dbReference type="Proteomes" id="UP000074108"/>
    </source>
</evidence>
<reference evidence="3 4" key="1">
    <citation type="journal article" date="2016" name="Front. Microbiol.">
        <title>Microevolution Analysis of Bacillus coahuilensis Unveils Differences in Phosphorus Acquisition Strategies and Their Regulation.</title>
        <authorList>
            <person name="Gomez-Lunar Z."/>
            <person name="Hernandez-Gonzalez I."/>
            <person name="Rodriguez-Torres M.D."/>
            <person name="Souza V."/>
            <person name="Olmedo-Alvarez G."/>
        </authorList>
    </citation>
    <scope>NUCLEOTIDE SEQUENCE [LARGE SCALE GENOMIC DNA]</scope>
    <source>
        <strain evidence="4">p1.1.43</strain>
    </source>
</reference>
<dbReference type="GO" id="GO:0016740">
    <property type="term" value="F:transferase activity"/>
    <property type="evidence" value="ECO:0007669"/>
    <property type="project" value="UniProtKB-KW"/>
</dbReference>
<feature type="domain" description="DJ-1/PfpI" evidence="2">
    <location>
        <begin position="6"/>
        <end position="169"/>
    </location>
</feature>
<dbReference type="AlphaFoldDB" id="A0A147KBB0"/>
<organism evidence="3 4">
    <name type="scientific">Bacillus coahuilensis p1.1.43</name>
    <dbReference type="NCBI Taxonomy" id="1150625"/>
    <lineage>
        <taxon>Bacteria</taxon>
        <taxon>Bacillati</taxon>
        <taxon>Bacillota</taxon>
        <taxon>Bacilli</taxon>
        <taxon>Bacillales</taxon>
        <taxon>Bacillaceae</taxon>
        <taxon>Bacillus</taxon>
    </lineage>
</organism>
<comment type="similarity">
    <text evidence="1">Belongs to the peptidase C56 family.</text>
</comment>
<dbReference type="CDD" id="cd03134">
    <property type="entry name" value="GATase1_PfpI_like"/>
    <property type="match status" value="1"/>
</dbReference>
<name>A0A147KBB0_9BACI</name>
<comment type="caution">
    <text evidence="3">The sequence shown here is derived from an EMBL/GenBank/DDBJ whole genome shotgun (WGS) entry which is preliminary data.</text>
</comment>
<dbReference type="InterPro" id="IPR029062">
    <property type="entry name" value="Class_I_gatase-like"/>
</dbReference>
<gene>
    <name evidence="3" type="ORF">Q75_02995</name>
</gene>
<dbReference type="OrthoDB" id="9792284at2"/>
<dbReference type="NCBIfam" id="TIGR01382">
    <property type="entry name" value="PfpI"/>
    <property type="match status" value="1"/>
</dbReference>
<dbReference type="Gene3D" id="3.40.50.880">
    <property type="match status" value="1"/>
</dbReference>
<sequence length="174" mass="19617">MKLTGKKVLQIVSDDFEDLELWYPVLRLREEGAIVELAGEEADKTYVGKYGVPVVSDLAFKDVSIEEYDALLVPGGWSPDKLRRYDEVLHMVKTMDEKQKPIGQICHAGWVLISADILRGRKVTSTPGIKHDMMNAGATWVDEAVVVDGHIISSRRPPDLPDYMRVFIEEMGKM</sequence>
<keyword evidence="4" id="KW-1185">Reference proteome</keyword>
<dbReference type="Proteomes" id="UP000074108">
    <property type="component" value="Unassembled WGS sequence"/>
</dbReference>
<dbReference type="RefSeq" id="WP_059350321.1">
    <property type="nucleotide sequence ID" value="NZ_LDYG01000014.1"/>
</dbReference>
<dbReference type="Pfam" id="PF01965">
    <property type="entry name" value="DJ-1_PfpI"/>
    <property type="match status" value="1"/>
</dbReference>
<protein>
    <submittedName>
        <fullName evidence="3">Glutamine amidotransferase</fullName>
    </submittedName>
</protein>
<dbReference type="PROSITE" id="PS51276">
    <property type="entry name" value="PEPTIDASE_C56_PFPI"/>
    <property type="match status" value="1"/>
</dbReference>
<dbReference type="PANTHER" id="PTHR42733:SF13">
    <property type="entry name" value="DJ-1_PFPI DOMAIN-CONTAINING PROTEIN"/>
    <property type="match status" value="1"/>
</dbReference>
<keyword evidence="3" id="KW-0808">Transferase</keyword>
<dbReference type="PANTHER" id="PTHR42733">
    <property type="entry name" value="DJ-1 PROTEIN"/>
    <property type="match status" value="1"/>
</dbReference>
<keyword evidence="3" id="KW-0315">Glutamine amidotransferase</keyword>
<evidence type="ECO:0000259" key="2">
    <source>
        <dbReference type="Pfam" id="PF01965"/>
    </source>
</evidence>
<accession>A0A147KBB0</accession>